<proteinExistence type="predicted"/>
<protein>
    <submittedName>
        <fullName evidence="1">Uncharacterized protein</fullName>
    </submittedName>
</protein>
<keyword evidence="2" id="KW-1185">Reference proteome</keyword>
<sequence length="283" mass="31605">MTYAGIVYYEVKGVEDLVTFAAAKNLNALLEYVKDYHSKAEMGQNVYFCFNDSSKHIELILNHMPQKYPFTGWTIQSHIEPCRLSKKDIDNFGKKDYPLPPTCIISVYGSLAPGTEAMLHYAIPLDGVDDPVTIFIHRSLRTTTTVTTPSVAPLLVADTPTKRLRAEGTDVKSITDRLIAVIRNKEVVLSEIFEDSLPDIALGLSAANIITHSVRKNPSYDSIIRNFITGLKMKSSIAELEVHCMDFLEALSNIGGPVTGAADMLRRKWREETNLQLDSKRIN</sequence>
<dbReference type="EnsemblMetazoa" id="XM_020007533.1">
    <property type="protein sequence ID" value="XP_019863092.1"/>
    <property type="gene ID" value="LOC109591937"/>
</dbReference>
<reference evidence="2" key="1">
    <citation type="journal article" date="2010" name="Nature">
        <title>The Amphimedon queenslandica genome and the evolution of animal complexity.</title>
        <authorList>
            <person name="Srivastava M."/>
            <person name="Simakov O."/>
            <person name="Chapman J."/>
            <person name="Fahey B."/>
            <person name="Gauthier M.E."/>
            <person name="Mitros T."/>
            <person name="Richards G.S."/>
            <person name="Conaco C."/>
            <person name="Dacre M."/>
            <person name="Hellsten U."/>
            <person name="Larroux C."/>
            <person name="Putnam N.H."/>
            <person name="Stanke M."/>
            <person name="Adamska M."/>
            <person name="Darling A."/>
            <person name="Degnan S.M."/>
            <person name="Oakley T.H."/>
            <person name="Plachetzki D.C."/>
            <person name="Zhai Y."/>
            <person name="Adamski M."/>
            <person name="Calcino A."/>
            <person name="Cummins S.F."/>
            <person name="Goodstein D.M."/>
            <person name="Harris C."/>
            <person name="Jackson D.J."/>
            <person name="Leys S.P."/>
            <person name="Shu S."/>
            <person name="Woodcroft B.J."/>
            <person name="Vervoort M."/>
            <person name="Kosik K.S."/>
            <person name="Manning G."/>
            <person name="Degnan B.M."/>
            <person name="Rokhsar D.S."/>
        </authorList>
    </citation>
    <scope>NUCLEOTIDE SEQUENCE [LARGE SCALE GENOMIC DNA]</scope>
</reference>
<dbReference type="KEGG" id="aqu:109591937"/>
<dbReference type="EnsemblMetazoa" id="Aqu2.1.04357_001">
    <property type="protein sequence ID" value="Aqu2.1.04357_001"/>
    <property type="gene ID" value="Aqu2.1.04357"/>
</dbReference>
<evidence type="ECO:0000313" key="2">
    <source>
        <dbReference type="Proteomes" id="UP000007879"/>
    </source>
</evidence>
<organism evidence="1">
    <name type="scientific">Amphimedon queenslandica</name>
    <name type="common">Sponge</name>
    <dbReference type="NCBI Taxonomy" id="400682"/>
    <lineage>
        <taxon>Eukaryota</taxon>
        <taxon>Metazoa</taxon>
        <taxon>Porifera</taxon>
        <taxon>Demospongiae</taxon>
        <taxon>Heteroscleromorpha</taxon>
        <taxon>Haplosclerida</taxon>
        <taxon>Niphatidae</taxon>
        <taxon>Amphimedon</taxon>
    </lineage>
</organism>
<reference evidence="1" key="2">
    <citation type="submission" date="2017-05" db="UniProtKB">
        <authorList>
            <consortium name="EnsemblMetazoa"/>
        </authorList>
    </citation>
    <scope>IDENTIFICATION</scope>
</reference>
<gene>
    <name evidence="1" type="primary">109591937</name>
</gene>
<name>A0A1X7SQP2_AMPQE</name>
<dbReference type="AlphaFoldDB" id="A0A1X7SQP2"/>
<accession>A0A1X7SQP2</accession>
<evidence type="ECO:0000313" key="1">
    <source>
        <dbReference type="EnsemblMetazoa" id="Aqu2.1.04357_001"/>
    </source>
</evidence>
<dbReference type="Proteomes" id="UP000007879">
    <property type="component" value="Unassembled WGS sequence"/>
</dbReference>
<dbReference type="InParanoid" id="A0A1X7SQP2"/>